<gene>
    <name evidence="5" type="ORF">BCR38DRAFT_335879</name>
</gene>
<evidence type="ECO:0000256" key="4">
    <source>
        <dbReference type="SAM" id="MobiDB-lite"/>
    </source>
</evidence>
<evidence type="ECO:0000256" key="1">
    <source>
        <dbReference type="ARBA" id="ARBA00004173"/>
    </source>
</evidence>
<dbReference type="Pfam" id="PF12921">
    <property type="entry name" value="ATP13"/>
    <property type="match status" value="1"/>
</dbReference>
<dbReference type="AlphaFoldDB" id="A0A1Y2ECH8"/>
<accession>A0A1Y2ECH8</accession>
<evidence type="ECO:0000256" key="3">
    <source>
        <dbReference type="ARBA" id="ARBA00023128"/>
    </source>
</evidence>
<organism evidence="5 6">
    <name type="scientific">Pseudomassariella vexata</name>
    <dbReference type="NCBI Taxonomy" id="1141098"/>
    <lineage>
        <taxon>Eukaryota</taxon>
        <taxon>Fungi</taxon>
        <taxon>Dikarya</taxon>
        <taxon>Ascomycota</taxon>
        <taxon>Pezizomycotina</taxon>
        <taxon>Sordariomycetes</taxon>
        <taxon>Xylariomycetidae</taxon>
        <taxon>Amphisphaeriales</taxon>
        <taxon>Pseudomassariaceae</taxon>
        <taxon>Pseudomassariella</taxon>
    </lineage>
</organism>
<dbReference type="GeneID" id="63771627"/>
<keyword evidence="3" id="KW-0496">Mitochondrion</keyword>
<protein>
    <recommendedName>
        <fullName evidence="7">Mitochondrial ATPase expression-domain-containing protein</fullName>
    </recommendedName>
</protein>
<keyword evidence="6" id="KW-1185">Reference proteome</keyword>
<sequence>MEELIEAVAVLPRTTFSEFLRALDPTNTGPDNDPTHGAQIQVGMWKRLNMEHAIDDWGTRKLYIRLLQRMLRLMVALQKSGQQLNINDYMPLIRAAGATSDMEGAKLLWKQMQWTGTNHWRQSDAYNEFIKARFLVEPLYYGFDKTRTMVQPRNLHRMGHVKFPWYTIKKLDRLRFNTRLLGHRFGLNKTVSHAQDVSRALRKRKPITRVFQHILLHGHDINEKLLCSAMIAFGRAGSLRFIRTRILEDWFNISVYKHKTTGVVQVGPATRKTMALKDFTRPVRPRIRPTEQLLHAMVQTYCGNGQLAMAFQLLDYVSKAYNIPITPKIWFELLEWTYVMSVPPISSAWMIAGLRDRVPDKSATEMIWNTMTAAYNVKPGFDQYHFLISSLNHRGQYSSMIEHMRAARRFYDDKCAEHEAAILEYIRALRDGLHGIALTTVFRAYQRTRFEKQHMRYRMSLWCRRFLQKKFRTLNLNDEFAVRHIPDFVREFREFVENPVLYRTATGYVQLLDPVHEFEHRVYVRSLDLDIPMRGRGGREGKWHLKRVRRRHFAILSSHSLADRKTHKLNPLSLLLGELDSFRTPQLPEYRGKKELKANEIPLRMPRTNKGAREVSPTAPNFKPRRTRQ</sequence>
<name>A0A1Y2ECH8_9PEZI</name>
<dbReference type="InterPro" id="IPR024319">
    <property type="entry name" value="ATPase_expression_mit"/>
</dbReference>
<reference evidence="5 6" key="1">
    <citation type="submission" date="2016-07" db="EMBL/GenBank/DDBJ databases">
        <title>Pervasive Adenine N6-methylation of Active Genes in Fungi.</title>
        <authorList>
            <consortium name="DOE Joint Genome Institute"/>
            <person name="Mondo S.J."/>
            <person name="Dannebaum R.O."/>
            <person name="Kuo R.C."/>
            <person name="Labutti K."/>
            <person name="Haridas S."/>
            <person name="Kuo A."/>
            <person name="Salamov A."/>
            <person name="Ahrendt S.R."/>
            <person name="Lipzen A."/>
            <person name="Sullivan W."/>
            <person name="Andreopoulos W.B."/>
            <person name="Clum A."/>
            <person name="Lindquist E."/>
            <person name="Daum C."/>
            <person name="Ramamoorthy G.K."/>
            <person name="Gryganskyi A."/>
            <person name="Culley D."/>
            <person name="Magnuson J.K."/>
            <person name="James T.Y."/>
            <person name="O'Malley M.A."/>
            <person name="Stajich J.E."/>
            <person name="Spatafora J.W."/>
            <person name="Visel A."/>
            <person name="Grigoriev I.V."/>
        </authorList>
    </citation>
    <scope>NUCLEOTIDE SEQUENCE [LARGE SCALE GENOMIC DNA]</scope>
    <source>
        <strain evidence="5 6">CBS 129021</strain>
    </source>
</reference>
<comment type="subcellular location">
    <subcellularLocation>
        <location evidence="1">Mitochondrion</location>
    </subcellularLocation>
</comment>
<dbReference type="RefSeq" id="XP_040718822.1">
    <property type="nucleotide sequence ID" value="XM_040855415.1"/>
</dbReference>
<evidence type="ECO:0000313" key="5">
    <source>
        <dbReference type="EMBL" id="ORY68535.1"/>
    </source>
</evidence>
<proteinExistence type="predicted"/>
<dbReference type="GO" id="GO:0005739">
    <property type="term" value="C:mitochondrion"/>
    <property type="evidence" value="ECO:0007669"/>
    <property type="project" value="UniProtKB-SubCell"/>
</dbReference>
<feature type="region of interest" description="Disordered" evidence="4">
    <location>
        <begin position="602"/>
        <end position="629"/>
    </location>
</feature>
<dbReference type="InParanoid" id="A0A1Y2ECH8"/>
<dbReference type="EMBL" id="MCFJ01000003">
    <property type="protein sequence ID" value="ORY68535.1"/>
    <property type="molecule type" value="Genomic_DNA"/>
</dbReference>
<keyword evidence="2" id="KW-0809">Transit peptide</keyword>
<evidence type="ECO:0000313" key="6">
    <source>
        <dbReference type="Proteomes" id="UP000193689"/>
    </source>
</evidence>
<dbReference type="Proteomes" id="UP000193689">
    <property type="component" value="Unassembled WGS sequence"/>
</dbReference>
<comment type="caution">
    <text evidence="5">The sequence shown here is derived from an EMBL/GenBank/DDBJ whole genome shotgun (WGS) entry which is preliminary data.</text>
</comment>
<dbReference type="OrthoDB" id="185373at2759"/>
<evidence type="ECO:0000256" key="2">
    <source>
        <dbReference type="ARBA" id="ARBA00022946"/>
    </source>
</evidence>
<evidence type="ECO:0008006" key="7">
    <source>
        <dbReference type="Google" id="ProtNLM"/>
    </source>
</evidence>